<sequence length="548" mass="60078">MPPRKQKSTRAKRAASPVDPGESSAKKKARAEAAPDMVDVGQPENPPSAPVEAKPGPSKSHSKPYPKMHAARPPSPEYGEEEIEEPAAKTAPKKVRLCLGEAGSSVIVEPTAEIDELVDDHDILLPIDLDTDSEPEEELPKPKTPKIAFVTQQDGILTRPIAIPDDVDFDVFRYRVADEFRVAANAQELVWKTNWMAKSANWATLRDAEDFRRVMDQARATIVAEAERRCLLIAQNAAGMKKSNAKGKSFVPKLIPAIEEFVIMIRDCNQERKAKEQAPKKDKKPEKTEGAGPLKGIAGRILENEAKIKARNCEKCGKSCVIVPTRGGAPEHKELSRADIQLWAQIAAKGTDISLETPPQQLILQLSDRPPEKRGKVKSEASGSSDQNSNPPAPISAAPGPMQPYIPPLAAPHMPYQPHPMYYPPPMPPPTPYGYYNSYNYGYPPPPMPGPHFMNTGHGPGRSNMLLSEWLPMCDRGERGANGDNFASLVAGFSAQRILCLSDLRNKSEHFFTNEIEFPTTPGGPTFHMAHGTAIRLVQYVAADLGHY</sequence>
<dbReference type="OrthoDB" id="3257804at2759"/>
<dbReference type="Proteomes" id="UP000383932">
    <property type="component" value="Unassembled WGS sequence"/>
</dbReference>
<gene>
    <name evidence="2" type="ORF">CTheo_5589</name>
</gene>
<dbReference type="EMBL" id="SSOP01000132">
    <property type="protein sequence ID" value="KAB5590973.1"/>
    <property type="molecule type" value="Genomic_DNA"/>
</dbReference>
<feature type="region of interest" description="Disordered" evidence="1">
    <location>
        <begin position="363"/>
        <end position="404"/>
    </location>
</feature>
<comment type="caution">
    <text evidence="2">The sequence shown here is derived from an EMBL/GenBank/DDBJ whole genome shotgun (WGS) entry which is preliminary data.</text>
</comment>
<organism evidence="2 3">
    <name type="scientific">Ceratobasidium theobromae</name>
    <dbReference type="NCBI Taxonomy" id="1582974"/>
    <lineage>
        <taxon>Eukaryota</taxon>
        <taxon>Fungi</taxon>
        <taxon>Dikarya</taxon>
        <taxon>Basidiomycota</taxon>
        <taxon>Agaricomycotina</taxon>
        <taxon>Agaricomycetes</taxon>
        <taxon>Cantharellales</taxon>
        <taxon>Ceratobasidiaceae</taxon>
        <taxon>Ceratobasidium</taxon>
    </lineage>
</organism>
<proteinExistence type="predicted"/>
<feature type="region of interest" description="Disordered" evidence="1">
    <location>
        <begin position="272"/>
        <end position="296"/>
    </location>
</feature>
<feature type="compositionally biased region" description="Basic residues" evidence="1">
    <location>
        <begin position="1"/>
        <end position="13"/>
    </location>
</feature>
<feature type="compositionally biased region" description="Basic residues" evidence="1">
    <location>
        <begin position="60"/>
        <end position="70"/>
    </location>
</feature>
<feature type="compositionally biased region" description="Basic and acidic residues" evidence="1">
    <location>
        <begin position="369"/>
        <end position="379"/>
    </location>
</feature>
<keyword evidence="3" id="KW-1185">Reference proteome</keyword>
<evidence type="ECO:0000313" key="3">
    <source>
        <dbReference type="Proteomes" id="UP000383932"/>
    </source>
</evidence>
<protein>
    <submittedName>
        <fullName evidence="2">Uncharacterized protein</fullName>
    </submittedName>
</protein>
<name>A0A5N5QHG1_9AGAM</name>
<feature type="compositionally biased region" description="Basic and acidic residues" evidence="1">
    <location>
        <begin position="272"/>
        <end position="289"/>
    </location>
</feature>
<reference evidence="2 3" key="1">
    <citation type="journal article" date="2019" name="Fungal Biol. Biotechnol.">
        <title>Draft genome sequence of fastidious pathogen Ceratobasidium theobromae, which causes vascular-streak dieback in Theobroma cacao.</title>
        <authorList>
            <person name="Ali S.S."/>
            <person name="Asman A."/>
            <person name="Shao J."/>
            <person name="Firmansyah A.P."/>
            <person name="Susilo A.W."/>
            <person name="Rosmana A."/>
            <person name="McMahon P."/>
            <person name="Junaid M."/>
            <person name="Guest D."/>
            <person name="Kheng T.Y."/>
            <person name="Meinhardt L.W."/>
            <person name="Bailey B.A."/>
        </authorList>
    </citation>
    <scope>NUCLEOTIDE SEQUENCE [LARGE SCALE GENOMIC DNA]</scope>
    <source>
        <strain evidence="2 3">CT2</strain>
    </source>
</reference>
<evidence type="ECO:0000256" key="1">
    <source>
        <dbReference type="SAM" id="MobiDB-lite"/>
    </source>
</evidence>
<accession>A0A5N5QHG1</accession>
<feature type="region of interest" description="Disordered" evidence="1">
    <location>
        <begin position="1"/>
        <end position="91"/>
    </location>
</feature>
<evidence type="ECO:0000313" key="2">
    <source>
        <dbReference type="EMBL" id="KAB5590973.1"/>
    </source>
</evidence>
<dbReference type="AlphaFoldDB" id="A0A5N5QHG1"/>
<feature type="compositionally biased region" description="Polar residues" evidence="1">
    <location>
        <begin position="381"/>
        <end position="390"/>
    </location>
</feature>